<protein>
    <submittedName>
        <fullName evidence="1">Uncharacterized protein</fullName>
    </submittedName>
</protein>
<accession>A0A016T397</accession>
<comment type="caution">
    <text evidence="1">The sequence shown here is derived from an EMBL/GenBank/DDBJ whole genome shotgun (WGS) entry which is preliminary data.</text>
</comment>
<organism evidence="1 2">
    <name type="scientific">Ancylostoma ceylanicum</name>
    <dbReference type="NCBI Taxonomy" id="53326"/>
    <lineage>
        <taxon>Eukaryota</taxon>
        <taxon>Metazoa</taxon>
        <taxon>Ecdysozoa</taxon>
        <taxon>Nematoda</taxon>
        <taxon>Chromadorea</taxon>
        <taxon>Rhabditida</taxon>
        <taxon>Rhabditina</taxon>
        <taxon>Rhabditomorpha</taxon>
        <taxon>Strongyloidea</taxon>
        <taxon>Ancylostomatidae</taxon>
        <taxon>Ancylostomatinae</taxon>
        <taxon>Ancylostoma</taxon>
    </lineage>
</organism>
<dbReference type="AlphaFoldDB" id="A0A016T397"/>
<proteinExistence type="predicted"/>
<evidence type="ECO:0000313" key="1">
    <source>
        <dbReference type="EMBL" id="EYB97200.1"/>
    </source>
</evidence>
<name>A0A016T397_9BILA</name>
<evidence type="ECO:0000313" key="2">
    <source>
        <dbReference type="Proteomes" id="UP000024635"/>
    </source>
</evidence>
<gene>
    <name evidence="1" type="primary">Acey_s0142.g2295</name>
    <name evidence="1" type="ORF">Y032_0142g2295</name>
</gene>
<keyword evidence="2" id="KW-1185">Reference proteome</keyword>
<sequence>MCIRRPLVHICVDYLCSGGKDAADASLSLGKGVRFQCKSVLPYNSEMFRPVAMKPSVHMENKLWNFFPVWWRKAKCENLCVEQGSTRTRSNEQHFSLQVAQFRQIPRCMNCNVHGNILEILEDIYHSWDNWCTFLREIEKIPKFTFHDVHRWLRCKQPEYFGIMREH</sequence>
<reference evidence="2" key="1">
    <citation type="journal article" date="2015" name="Nat. Genet.">
        <title>The genome and transcriptome of the zoonotic hookworm Ancylostoma ceylanicum identify infection-specific gene families.</title>
        <authorList>
            <person name="Schwarz E.M."/>
            <person name="Hu Y."/>
            <person name="Antoshechkin I."/>
            <person name="Miller M.M."/>
            <person name="Sternberg P.W."/>
            <person name="Aroian R.V."/>
        </authorList>
    </citation>
    <scope>NUCLEOTIDE SEQUENCE</scope>
    <source>
        <strain evidence="2">HY135</strain>
    </source>
</reference>
<dbReference type="Proteomes" id="UP000024635">
    <property type="component" value="Unassembled WGS sequence"/>
</dbReference>
<dbReference type="EMBL" id="JARK01001478">
    <property type="protein sequence ID" value="EYB97200.1"/>
    <property type="molecule type" value="Genomic_DNA"/>
</dbReference>